<dbReference type="AlphaFoldDB" id="A0AAE1A5D6"/>
<reference evidence="2" key="1">
    <citation type="journal article" date="2023" name="G3 (Bethesda)">
        <title>A reference genome for the long-term kleptoplast-retaining sea slug Elysia crispata morphotype clarki.</title>
        <authorList>
            <person name="Eastman K.E."/>
            <person name="Pendleton A.L."/>
            <person name="Shaikh M.A."/>
            <person name="Suttiyut T."/>
            <person name="Ogas R."/>
            <person name="Tomko P."/>
            <person name="Gavelis G."/>
            <person name="Widhalm J.R."/>
            <person name="Wisecaver J.H."/>
        </authorList>
    </citation>
    <scope>NUCLEOTIDE SEQUENCE</scope>
    <source>
        <strain evidence="2">ECLA1</strain>
    </source>
</reference>
<feature type="signal peptide" evidence="1">
    <location>
        <begin position="1"/>
        <end position="22"/>
    </location>
</feature>
<feature type="chain" id="PRO_5042288430" evidence="1">
    <location>
        <begin position="23"/>
        <end position="73"/>
    </location>
</feature>
<keyword evidence="1" id="KW-0732">Signal</keyword>
<comment type="caution">
    <text evidence="2">The sequence shown here is derived from an EMBL/GenBank/DDBJ whole genome shotgun (WGS) entry which is preliminary data.</text>
</comment>
<evidence type="ECO:0000313" key="3">
    <source>
        <dbReference type="Proteomes" id="UP001283361"/>
    </source>
</evidence>
<evidence type="ECO:0000313" key="2">
    <source>
        <dbReference type="EMBL" id="KAK3780776.1"/>
    </source>
</evidence>
<keyword evidence="3" id="KW-1185">Reference proteome</keyword>
<protein>
    <submittedName>
        <fullName evidence="2">Uncharacterized protein</fullName>
    </submittedName>
</protein>
<accession>A0AAE1A5D6</accession>
<organism evidence="2 3">
    <name type="scientific">Elysia crispata</name>
    <name type="common">lettuce slug</name>
    <dbReference type="NCBI Taxonomy" id="231223"/>
    <lineage>
        <taxon>Eukaryota</taxon>
        <taxon>Metazoa</taxon>
        <taxon>Spiralia</taxon>
        <taxon>Lophotrochozoa</taxon>
        <taxon>Mollusca</taxon>
        <taxon>Gastropoda</taxon>
        <taxon>Heterobranchia</taxon>
        <taxon>Euthyneura</taxon>
        <taxon>Panpulmonata</taxon>
        <taxon>Sacoglossa</taxon>
        <taxon>Placobranchoidea</taxon>
        <taxon>Plakobranchidae</taxon>
        <taxon>Elysia</taxon>
    </lineage>
</organism>
<dbReference type="EMBL" id="JAWDGP010002684">
    <property type="protein sequence ID" value="KAK3780776.1"/>
    <property type="molecule type" value="Genomic_DNA"/>
</dbReference>
<name>A0AAE1A5D6_9GAST</name>
<evidence type="ECO:0000256" key="1">
    <source>
        <dbReference type="SAM" id="SignalP"/>
    </source>
</evidence>
<proteinExistence type="predicted"/>
<dbReference type="Proteomes" id="UP001283361">
    <property type="component" value="Unassembled WGS sequence"/>
</dbReference>
<sequence>MGKLSFFLLALYMACLLNMAMAFLWWPSDSDSDKDAGKTTDTSAADKFAQDFNTGFMLGYLATNGQSYLNPYL</sequence>
<gene>
    <name evidence="2" type="ORF">RRG08_059421</name>
</gene>